<keyword evidence="2" id="KW-1185">Reference proteome</keyword>
<dbReference type="Proteomes" id="UP000198850">
    <property type="component" value="Unassembled WGS sequence"/>
</dbReference>
<dbReference type="EMBL" id="FNRA01000017">
    <property type="protein sequence ID" value="SEB20751.1"/>
    <property type="molecule type" value="Genomic_DNA"/>
</dbReference>
<accession>A0A1H4HGE0</accession>
<evidence type="ECO:0000313" key="1">
    <source>
        <dbReference type="EMBL" id="SEB20751.1"/>
    </source>
</evidence>
<protein>
    <submittedName>
        <fullName evidence="1">Uncharacterized protein</fullName>
    </submittedName>
</protein>
<organism evidence="1 2">
    <name type="scientific">Pedobacter hartonius</name>
    <dbReference type="NCBI Taxonomy" id="425514"/>
    <lineage>
        <taxon>Bacteria</taxon>
        <taxon>Pseudomonadati</taxon>
        <taxon>Bacteroidota</taxon>
        <taxon>Sphingobacteriia</taxon>
        <taxon>Sphingobacteriales</taxon>
        <taxon>Sphingobacteriaceae</taxon>
        <taxon>Pedobacter</taxon>
    </lineage>
</organism>
<proteinExistence type="predicted"/>
<reference evidence="1 2" key="1">
    <citation type="submission" date="2016-10" db="EMBL/GenBank/DDBJ databases">
        <authorList>
            <person name="de Groot N.N."/>
        </authorList>
    </citation>
    <scope>NUCLEOTIDE SEQUENCE [LARGE SCALE GENOMIC DNA]</scope>
    <source>
        <strain evidence="1 2">DSM 19033</strain>
    </source>
</reference>
<gene>
    <name evidence="1" type="ORF">SAMN05443550_11741</name>
</gene>
<name>A0A1H4HGE0_9SPHI</name>
<sequence>MMFYSNPNFLLLKWLTVLMFLGTLPFASCYSQQKIAKVIYLYFQDDDGKSMSKVTRNAVKTDVYTIYWYLHIKQDKDHIRRYAFCPIDESTFEYKDEKFVKTMVTTIDKVKNIPCFGYDTTDKKRFPFSKIYIVEYIKPDQYKMVEVNSYIGSDYF</sequence>
<dbReference type="AlphaFoldDB" id="A0A1H4HGE0"/>
<evidence type="ECO:0000313" key="2">
    <source>
        <dbReference type="Proteomes" id="UP000198850"/>
    </source>
</evidence>